<evidence type="ECO:0000259" key="1">
    <source>
        <dbReference type="Pfam" id="PF10552"/>
    </source>
</evidence>
<gene>
    <name evidence="2" type="ORF">P9B03_02260</name>
</gene>
<dbReference type="AlphaFoldDB" id="A0AAW9NPV4"/>
<reference evidence="2 3" key="1">
    <citation type="submission" date="2023-03" db="EMBL/GenBank/DDBJ databases">
        <title>Bacillus Genome Sequencing.</title>
        <authorList>
            <person name="Dunlap C."/>
        </authorList>
    </citation>
    <scope>NUCLEOTIDE SEQUENCE [LARGE SCALE GENOMIC DNA]</scope>
    <source>
        <strain evidence="2 3">B-59205</strain>
    </source>
</reference>
<organism evidence="2 3">
    <name type="scientific">Metasolibacillus meyeri</name>
    <dbReference type="NCBI Taxonomy" id="1071052"/>
    <lineage>
        <taxon>Bacteria</taxon>
        <taxon>Bacillati</taxon>
        <taxon>Bacillota</taxon>
        <taxon>Bacilli</taxon>
        <taxon>Bacillales</taxon>
        <taxon>Caryophanaceae</taxon>
        <taxon>Metasolibacillus</taxon>
    </lineage>
</organism>
<dbReference type="RefSeq" id="WP_326121588.1">
    <property type="nucleotide sequence ID" value="NZ_JARSFG010000003.1"/>
</dbReference>
<evidence type="ECO:0000313" key="3">
    <source>
        <dbReference type="Proteomes" id="UP001344888"/>
    </source>
</evidence>
<sequence>MEKQLHQDVLQEGEQIRIRKAISERVYTLTDKPGARQALFKSLYTALKERYGVDYYGDIKQMQDALRFIAQWKG</sequence>
<name>A0AAW9NPV4_9BACL</name>
<feature type="domain" description="ORF6C" evidence="1">
    <location>
        <begin position="11"/>
        <end position="73"/>
    </location>
</feature>
<comment type="caution">
    <text evidence="2">The sequence shown here is derived from an EMBL/GenBank/DDBJ whole genome shotgun (WGS) entry which is preliminary data.</text>
</comment>
<dbReference type="InterPro" id="IPR018878">
    <property type="entry name" value="ORF6C_dom"/>
</dbReference>
<protein>
    <submittedName>
        <fullName evidence="2">ORF6C domain-containing protein</fullName>
    </submittedName>
</protein>
<proteinExistence type="predicted"/>
<evidence type="ECO:0000313" key="2">
    <source>
        <dbReference type="EMBL" id="MEC1177294.1"/>
    </source>
</evidence>
<accession>A0AAW9NPV4</accession>
<dbReference type="Proteomes" id="UP001344888">
    <property type="component" value="Unassembled WGS sequence"/>
</dbReference>
<dbReference type="Pfam" id="PF10552">
    <property type="entry name" value="ORF6C"/>
    <property type="match status" value="1"/>
</dbReference>
<keyword evidence="3" id="KW-1185">Reference proteome</keyword>
<dbReference type="EMBL" id="JARSFG010000003">
    <property type="protein sequence ID" value="MEC1177294.1"/>
    <property type="molecule type" value="Genomic_DNA"/>
</dbReference>